<sequence length="567" mass="65576">MSIDCEGIKENLLLIGVMAYKILFYREFLFEYVIERINANYHVNIVKKHMELLSGNIEEVYEYLVQHEDQLHEYRAYLGQTGTNIGKFEMIYSYHKFACEYINKALSGSTGIEVPGDYISIYSKQHMGQAAIPNGSSVCLYKYPVDENISHFKHLMAVNNYEKGNKTISLMLLKELHTARPHDYYILCDLGAILAESNETLHLVDTYLRIAQNISSPHLFLLSMQYHKKQKIWEMVERRAKEVLMFGYDYIIKMTLVEALSEEKKYKYAIKTASEIEEVEKKSPSSSVLVSVQIFMVYLYIKIDELVRAEEIIDMLLEKELKEAEKTKVLQYKKHLYALRIQTAIKKEEPEDVLGLTKAYQLLSSTEQCSDEPTEIDRTTAISDAYATLLEKVLTKDPSPCAEPKLYLDTDDQQELITVSKLLLTYASVSNQLENPAIHSVILNCIKKANLQGETRDALEVELLLRIVRDEDVQHYYEEDKKSEETPFARVILSLLYYPADLAATTREYLKNTTLADMDVILMLAHIVAEQKNPRNTADLEAMFLHLCRKYTPDSSEVRWLYELLKN</sequence>
<reference evidence="1" key="1">
    <citation type="submission" date="2011-01" db="EMBL/GenBank/DDBJ databases">
        <title>The Genome Sequence of Nematocida parisii strain ERTm3.</title>
        <authorList>
            <consortium name="The Broad Institute Genome Sequencing Platform"/>
            <consortium name="The Broad Institute Genome Sequencing Center for Infectious Disease"/>
            <person name="Cuomo C."/>
            <person name="Troemel E."/>
            <person name="Young S.K."/>
            <person name="Zeng Q."/>
            <person name="Gargeya S."/>
            <person name="Fitzgerald M."/>
            <person name="Haas B."/>
            <person name="Abouelleil A."/>
            <person name="Alvarado L."/>
            <person name="Arachchi H.M."/>
            <person name="Berlin A."/>
            <person name="Chapman S.B."/>
            <person name="Gearin G."/>
            <person name="Goldberg J."/>
            <person name="Griggs A."/>
            <person name="Gujja S."/>
            <person name="Hansen M."/>
            <person name="Heiman D."/>
            <person name="Howarth C."/>
            <person name="Larimer J."/>
            <person name="Lui A."/>
            <person name="MacDonald P.J.P."/>
            <person name="McCowen C."/>
            <person name="Montmayeur A."/>
            <person name="Murphy C."/>
            <person name="Neiman D."/>
            <person name="Pearson M."/>
            <person name="Priest M."/>
            <person name="Roberts A."/>
            <person name="Saif S."/>
            <person name="Shea T."/>
            <person name="Sisk P."/>
            <person name="Stolte C."/>
            <person name="Sykes S."/>
            <person name="Wortman J."/>
            <person name="Nusbaum C."/>
            <person name="Birren B."/>
        </authorList>
    </citation>
    <scope>NUCLEOTIDE SEQUENCE</scope>
    <source>
        <strain evidence="1">ERTm3</strain>
    </source>
</reference>
<accession>I3EK94</accession>
<gene>
    <name evidence="1" type="ORF">NEQG_00411</name>
</gene>
<evidence type="ECO:0000313" key="1">
    <source>
        <dbReference type="EMBL" id="EIJ89641.1"/>
    </source>
</evidence>
<keyword evidence="2" id="KW-1185">Reference proteome</keyword>
<dbReference type="Proteomes" id="UP000002872">
    <property type="component" value="Unassembled WGS sequence"/>
</dbReference>
<dbReference type="VEuPathDB" id="MicrosporidiaDB:NEQG_00411"/>
<evidence type="ECO:0000313" key="2">
    <source>
        <dbReference type="Proteomes" id="UP000002872"/>
    </source>
</evidence>
<dbReference type="HOGENOM" id="CLU_011331_0_0_1"/>
<proteinExistence type="predicted"/>
<dbReference type="AlphaFoldDB" id="I3EK94"/>
<dbReference type="OrthoDB" id="2195818at2759"/>
<protein>
    <submittedName>
        <fullName evidence="1">Uncharacterized protein</fullName>
    </submittedName>
</protein>
<dbReference type="EMBL" id="GL870876">
    <property type="protein sequence ID" value="EIJ89641.1"/>
    <property type="molecule type" value="Genomic_DNA"/>
</dbReference>
<name>I3EK94_NEMP3</name>
<dbReference type="InParanoid" id="I3EK94"/>
<organism evidence="1 2">
    <name type="scientific">Nematocida parisii (strain ERTm3)</name>
    <name type="common">Nematode killer fungus</name>
    <dbReference type="NCBI Taxonomy" id="935791"/>
    <lineage>
        <taxon>Eukaryota</taxon>
        <taxon>Fungi</taxon>
        <taxon>Fungi incertae sedis</taxon>
        <taxon>Microsporidia</taxon>
        <taxon>Nematocida</taxon>
    </lineage>
</organism>